<evidence type="ECO:0000313" key="3">
    <source>
        <dbReference type="EMBL" id="CEM07712.1"/>
    </source>
</evidence>
<feature type="region of interest" description="Disordered" evidence="1">
    <location>
        <begin position="252"/>
        <end position="300"/>
    </location>
</feature>
<feature type="compositionally biased region" description="Polar residues" evidence="1">
    <location>
        <begin position="520"/>
        <end position="532"/>
    </location>
</feature>
<proteinExistence type="predicted"/>
<protein>
    <submittedName>
        <fullName evidence="3">Uncharacterized protein</fullName>
    </submittedName>
</protein>
<dbReference type="InterPro" id="IPR036412">
    <property type="entry name" value="HAD-like_sf"/>
</dbReference>
<dbReference type="InterPro" id="IPR023214">
    <property type="entry name" value="HAD_sf"/>
</dbReference>
<dbReference type="SFLD" id="SFLDG01129">
    <property type="entry name" value="C1.5:_HAD__Beta-PGM__Phosphata"/>
    <property type="match status" value="1"/>
</dbReference>
<reference evidence="3" key="1">
    <citation type="submission" date="2014-11" db="EMBL/GenBank/DDBJ databases">
        <authorList>
            <person name="Otto D Thomas"/>
            <person name="Naeem Raeece"/>
        </authorList>
    </citation>
    <scope>NUCLEOTIDE SEQUENCE</scope>
</reference>
<feature type="transmembrane region" description="Helical" evidence="2">
    <location>
        <begin position="348"/>
        <end position="371"/>
    </location>
</feature>
<feature type="compositionally biased region" description="Basic and acidic residues" evidence="1">
    <location>
        <begin position="256"/>
        <end position="274"/>
    </location>
</feature>
<evidence type="ECO:0000256" key="1">
    <source>
        <dbReference type="SAM" id="MobiDB-lite"/>
    </source>
</evidence>
<keyword evidence="2" id="KW-0812">Transmembrane</keyword>
<feature type="compositionally biased region" description="Polar residues" evidence="1">
    <location>
        <begin position="577"/>
        <end position="597"/>
    </location>
</feature>
<dbReference type="GO" id="GO:0016791">
    <property type="term" value="F:phosphatase activity"/>
    <property type="evidence" value="ECO:0007669"/>
    <property type="project" value="TreeGrafter"/>
</dbReference>
<gene>
    <name evidence="3" type="ORF">Cvel_15318</name>
</gene>
<keyword evidence="2" id="KW-0472">Membrane</keyword>
<name>A0A0G4F6S4_9ALVE</name>
<dbReference type="InterPro" id="IPR023198">
    <property type="entry name" value="PGP-like_dom2"/>
</dbReference>
<accession>A0A0G4F6S4</accession>
<dbReference type="FunFam" id="1.10.150.240:FF:000001">
    <property type="entry name" value="Haloacid dehalogenase-like hydrolase domain"/>
    <property type="match status" value="1"/>
</dbReference>
<dbReference type="Gene3D" id="1.10.150.240">
    <property type="entry name" value="Putative phosphatase, domain 2"/>
    <property type="match status" value="1"/>
</dbReference>
<dbReference type="AlphaFoldDB" id="A0A0G4F6S4"/>
<feature type="compositionally biased region" description="Basic and acidic residues" evidence="1">
    <location>
        <begin position="200"/>
        <end position="214"/>
    </location>
</feature>
<dbReference type="Pfam" id="PF13419">
    <property type="entry name" value="HAD_2"/>
    <property type="match status" value="1"/>
</dbReference>
<evidence type="ECO:0000256" key="2">
    <source>
        <dbReference type="SAM" id="Phobius"/>
    </source>
</evidence>
<keyword evidence="2" id="KW-1133">Transmembrane helix</keyword>
<dbReference type="VEuPathDB" id="CryptoDB:Cvel_15318"/>
<sequence>MLGFFQTKRPAPSQRGREPVYLNNPGVRENTNYGESERCKVTHCIFDLDGLLLNTEEVNTIANQEVCGGFGKEYTWAIKSKMMGRPRLEGARITIEALDLPIDPEEYLNKRNQIVKRLTPTRTQTMPGVERLVRHLHRLGMPLGIATSSRRESFLLKTQKFPSLFNLFDVIVMGDDPAIRKGKPSPECYLEAVARLRRNGETEGDGGERQHRLAEQSTPSETGLDKEGVNESVLVFEDAPSGLEGALAAGMQVEGRQWERERKDNPDGAVHEEMSGVGEGKGYAKSGGFLKSPRGQSMEKREDEILVIDEGSDSPSPRFIAVSDWGRHGRGSEKEKEFDWITERPVQFWVSLLAALAIVCFFTLACARAYLLSRARRRNPLSTTAAAANPQSSVSAFERHVALATEWITREDGLGIQGRFPMSEKELTGCWMACMEGGADAGRERAVFYEIEVIPGRSAEELCVVSGSRRDGERELDIEGSANLKNGRMVWVESSDFSLDRASVWVEVLDTHRALLHSESNASARGIQSAQPSARRGHMTKRPSVSSFDKQAEAVSSGKQQEGKPRPHAESLVAPSATATTEYQPTVAGSMSFQSKV</sequence>
<dbReference type="InterPro" id="IPR041492">
    <property type="entry name" value="HAD_2"/>
</dbReference>
<dbReference type="SFLD" id="SFLDS00003">
    <property type="entry name" value="Haloacid_Dehalogenase"/>
    <property type="match status" value="1"/>
</dbReference>
<dbReference type="PANTHER" id="PTHR18901">
    <property type="entry name" value="2-DEOXYGLUCOSE-6-PHOSPHATE PHOSPHATASE 2"/>
    <property type="match status" value="1"/>
</dbReference>
<dbReference type="Gene3D" id="3.40.50.1000">
    <property type="entry name" value="HAD superfamily/HAD-like"/>
    <property type="match status" value="1"/>
</dbReference>
<feature type="region of interest" description="Disordered" evidence="1">
    <location>
        <begin position="200"/>
        <end position="226"/>
    </location>
</feature>
<feature type="region of interest" description="Disordered" evidence="1">
    <location>
        <begin position="520"/>
        <end position="597"/>
    </location>
</feature>
<dbReference type="EMBL" id="CDMZ01000140">
    <property type="protein sequence ID" value="CEM07712.1"/>
    <property type="molecule type" value="Genomic_DNA"/>
</dbReference>
<organism evidence="3">
    <name type="scientific">Chromera velia CCMP2878</name>
    <dbReference type="NCBI Taxonomy" id="1169474"/>
    <lineage>
        <taxon>Eukaryota</taxon>
        <taxon>Sar</taxon>
        <taxon>Alveolata</taxon>
        <taxon>Colpodellida</taxon>
        <taxon>Chromeraceae</taxon>
        <taxon>Chromera</taxon>
    </lineage>
</organism>
<dbReference type="PANTHER" id="PTHR18901:SF38">
    <property type="entry name" value="PSEUDOURIDINE-5'-PHOSPHATASE"/>
    <property type="match status" value="1"/>
</dbReference>
<dbReference type="SUPFAM" id="SSF56784">
    <property type="entry name" value="HAD-like"/>
    <property type="match status" value="1"/>
</dbReference>